<feature type="transmembrane region" description="Helical" evidence="1">
    <location>
        <begin position="144"/>
        <end position="164"/>
    </location>
</feature>
<dbReference type="EMBL" id="FWXB01000001">
    <property type="protein sequence ID" value="SMC10706.1"/>
    <property type="molecule type" value="Genomic_DNA"/>
</dbReference>
<dbReference type="GO" id="GO:0004190">
    <property type="term" value="F:aspartic-type endopeptidase activity"/>
    <property type="evidence" value="ECO:0007669"/>
    <property type="project" value="InterPro"/>
</dbReference>
<dbReference type="Pfam" id="PF01478">
    <property type="entry name" value="Peptidase_A24"/>
    <property type="match status" value="1"/>
</dbReference>
<protein>
    <submittedName>
        <fullName evidence="3">Type IV leader peptidase family protein</fullName>
    </submittedName>
</protein>
<accession>A0A1X7BM58</accession>
<keyword evidence="1" id="KW-1133">Transmembrane helix</keyword>
<keyword evidence="4" id="KW-1185">Reference proteome</keyword>
<feature type="transmembrane region" description="Helical" evidence="1">
    <location>
        <begin position="63"/>
        <end position="82"/>
    </location>
</feature>
<feature type="transmembrane region" description="Helical" evidence="1">
    <location>
        <begin position="102"/>
        <end position="123"/>
    </location>
</feature>
<gene>
    <name evidence="3" type="ORF">ROA7745_00513</name>
</gene>
<feature type="domain" description="Prepilin type IV endopeptidase peptidase" evidence="2">
    <location>
        <begin position="17"/>
        <end position="116"/>
    </location>
</feature>
<evidence type="ECO:0000313" key="4">
    <source>
        <dbReference type="Proteomes" id="UP000193224"/>
    </source>
</evidence>
<dbReference type="InterPro" id="IPR000045">
    <property type="entry name" value="Prepilin_IV_endopep_pep"/>
</dbReference>
<dbReference type="RefSeq" id="WP_085798643.1">
    <property type="nucleotide sequence ID" value="NZ_FWXB01000001.1"/>
</dbReference>
<evidence type="ECO:0000256" key="1">
    <source>
        <dbReference type="SAM" id="Phobius"/>
    </source>
</evidence>
<keyword evidence="1" id="KW-0472">Membrane</keyword>
<keyword evidence="1" id="KW-0812">Transmembrane</keyword>
<dbReference type="Proteomes" id="UP000193224">
    <property type="component" value="Unassembled WGS sequence"/>
</dbReference>
<name>A0A1X7BM58_9RHOB</name>
<dbReference type="Gene3D" id="1.20.120.1220">
    <property type="match status" value="1"/>
</dbReference>
<dbReference type="GO" id="GO:0016020">
    <property type="term" value="C:membrane"/>
    <property type="evidence" value="ECO:0007669"/>
    <property type="project" value="InterPro"/>
</dbReference>
<sequence>MLLNITSAEALWFLPFVLPICIWVAWTDLSLMRIRNKAVVALACIFLVVGLIALPFPEYPWRLATMVVALLIGIVMNAAGLMGAGDAKFIAAAAPFIDPGDPVMLCLIFAANLLACFTAHRIAKHTALRNLAPNWESWSRGRKFPMGFSLGSTLAIYLFLGVIYGV</sequence>
<feature type="transmembrane region" description="Helical" evidence="1">
    <location>
        <begin position="7"/>
        <end position="26"/>
    </location>
</feature>
<dbReference type="AlphaFoldDB" id="A0A1X7BM58"/>
<evidence type="ECO:0000313" key="3">
    <source>
        <dbReference type="EMBL" id="SMC10706.1"/>
    </source>
</evidence>
<dbReference type="OrthoDB" id="7709484at2"/>
<organism evidence="3 4">
    <name type="scientific">Roseovarius aestuarii</name>
    <dbReference type="NCBI Taxonomy" id="475083"/>
    <lineage>
        <taxon>Bacteria</taxon>
        <taxon>Pseudomonadati</taxon>
        <taxon>Pseudomonadota</taxon>
        <taxon>Alphaproteobacteria</taxon>
        <taxon>Rhodobacterales</taxon>
        <taxon>Roseobacteraceae</taxon>
        <taxon>Roseovarius</taxon>
    </lineage>
</organism>
<reference evidence="3 4" key="1">
    <citation type="submission" date="2017-03" db="EMBL/GenBank/DDBJ databases">
        <authorList>
            <person name="Afonso C.L."/>
            <person name="Miller P.J."/>
            <person name="Scott M.A."/>
            <person name="Spackman E."/>
            <person name="Goraichik I."/>
            <person name="Dimitrov K.M."/>
            <person name="Suarez D.L."/>
            <person name="Swayne D.E."/>
        </authorList>
    </citation>
    <scope>NUCLEOTIDE SEQUENCE [LARGE SCALE GENOMIC DNA]</scope>
    <source>
        <strain evidence="3 4">CECT 7745</strain>
    </source>
</reference>
<evidence type="ECO:0000259" key="2">
    <source>
        <dbReference type="Pfam" id="PF01478"/>
    </source>
</evidence>
<feature type="transmembrane region" description="Helical" evidence="1">
    <location>
        <begin position="38"/>
        <end position="56"/>
    </location>
</feature>
<proteinExistence type="predicted"/>